<comment type="similarity">
    <text evidence="2">Belongs to the PC-esterase family. TBL subfamily.</text>
</comment>
<feature type="transmembrane region" description="Helical" evidence="7">
    <location>
        <begin position="12"/>
        <end position="34"/>
    </location>
</feature>
<evidence type="ECO:0008006" key="12">
    <source>
        <dbReference type="Google" id="ProtNLM"/>
    </source>
</evidence>
<evidence type="ECO:0000256" key="1">
    <source>
        <dbReference type="ARBA" id="ARBA00004167"/>
    </source>
</evidence>
<dbReference type="Pfam" id="PF13839">
    <property type="entry name" value="PC-Esterase"/>
    <property type="match status" value="1"/>
</dbReference>
<keyword evidence="5 7" id="KW-1133">Transmembrane helix</keyword>
<evidence type="ECO:0000256" key="5">
    <source>
        <dbReference type="ARBA" id="ARBA00022989"/>
    </source>
</evidence>
<organism evidence="10 11">
    <name type="scientific">Cinchona calisaya</name>
    <dbReference type="NCBI Taxonomy" id="153742"/>
    <lineage>
        <taxon>Eukaryota</taxon>
        <taxon>Viridiplantae</taxon>
        <taxon>Streptophyta</taxon>
        <taxon>Embryophyta</taxon>
        <taxon>Tracheophyta</taxon>
        <taxon>Spermatophyta</taxon>
        <taxon>Magnoliopsida</taxon>
        <taxon>eudicotyledons</taxon>
        <taxon>Gunneridae</taxon>
        <taxon>Pentapetalae</taxon>
        <taxon>asterids</taxon>
        <taxon>lamiids</taxon>
        <taxon>Gentianales</taxon>
        <taxon>Rubiaceae</taxon>
        <taxon>Cinchonoideae</taxon>
        <taxon>Cinchoneae</taxon>
        <taxon>Cinchona</taxon>
    </lineage>
</organism>
<name>A0ABD3AKM3_9GENT</name>
<evidence type="ECO:0000256" key="7">
    <source>
        <dbReference type="SAM" id="Phobius"/>
    </source>
</evidence>
<evidence type="ECO:0000256" key="2">
    <source>
        <dbReference type="ARBA" id="ARBA00007727"/>
    </source>
</evidence>
<protein>
    <recommendedName>
        <fullName evidence="12">Trichome birefringence-like N-terminal domain-containing protein</fullName>
    </recommendedName>
</protein>
<feature type="domain" description="Trichome birefringence-like N-terminal" evidence="9">
    <location>
        <begin position="116"/>
        <end position="167"/>
    </location>
</feature>
<sequence>MMQKCQKKRGQFPLISVVLFVLIIFSILCIEINIHKIHQIQPQPAHTDQRQSSFDQEFLLRPSALLNQTLSKTPPPVPLNKSSTCSSTVKYSGRRVFSTVRTPEHAGRRDQPEGFDLFSGKWVFDNTSHPLYNESDCPFMSDQLACHKHGRPDNDYQYWRWQPHNCNLKRWNVTEMWEKLRGKRLMFVGDSLNRGQWMSMICLLQSAVPANKQSITPQAQLTIFRAEEYNATIEFLWAPVLVESNSDDPVDHRLPERILRPDSILRHASQWKHADILVFNTYLWWRQGPVKLLWSDEVSGVCEEIDGLGGMELAMEAWADWMASNFDFLNKQAFFVTMSPTHHFKEEWEPGSEGNCYNERQPITSESYLGSGIHLPTMQVVDKVLTRLSSKVVVLNITLLSDYRKDGHPSIYRKFWETLSPETLSKPASYSDCIHWCLPGVSDVWNELLFQFL</sequence>
<dbReference type="Proteomes" id="UP001630127">
    <property type="component" value="Unassembled WGS sequence"/>
</dbReference>
<comment type="caution">
    <text evidence="10">The sequence shown here is derived from an EMBL/GenBank/DDBJ whole genome shotgun (WGS) entry which is preliminary data.</text>
</comment>
<dbReference type="InterPro" id="IPR026057">
    <property type="entry name" value="TBL_C"/>
</dbReference>
<dbReference type="InterPro" id="IPR029962">
    <property type="entry name" value="TBL"/>
</dbReference>
<dbReference type="InterPro" id="IPR025846">
    <property type="entry name" value="TBL_N"/>
</dbReference>
<evidence type="ECO:0000256" key="6">
    <source>
        <dbReference type="ARBA" id="ARBA00023136"/>
    </source>
</evidence>
<feature type="domain" description="Trichome birefringence-like C-terminal" evidence="8">
    <location>
        <begin position="169"/>
        <end position="451"/>
    </location>
</feature>
<dbReference type="GO" id="GO:0016020">
    <property type="term" value="C:membrane"/>
    <property type="evidence" value="ECO:0007669"/>
    <property type="project" value="UniProtKB-SubCell"/>
</dbReference>
<comment type="subcellular location">
    <subcellularLocation>
        <location evidence="1">Membrane</location>
        <topology evidence="1">Single-pass membrane protein</topology>
    </subcellularLocation>
</comment>
<evidence type="ECO:0000256" key="3">
    <source>
        <dbReference type="ARBA" id="ARBA00022692"/>
    </source>
</evidence>
<gene>
    <name evidence="10" type="ORF">ACH5RR_005169</name>
</gene>
<reference evidence="10 11" key="1">
    <citation type="submission" date="2024-11" db="EMBL/GenBank/DDBJ databases">
        <title>A near-complete genome assembly of Cinchona calisaya.</title>
        <authorList>
            <person name="Lian D.C."/>
            <person name="Zhao X.W."/>
            <person name="Wei L."/>
        </authorList>
    </citation>
    <scope>NUCLEOTIDE SEQUENCE [LARGE SCALE GENOMIC DNA]</scope>
    <source>
        <tissue evidence="10">Nenye</tissue>
    </source>
</reference>
<keyword evidence="4" id="KW-0735">Signal-anchor</keyword>
<dbReference type="PANTHER" id="PTHR32285">
    <property type="entry name" value="PROTEIN TRICHOME BIREFRINGENCE-LIKE 9-RELATED"/>
    <property type="match status" value="1"/>
</dbReference>
<keyword evidence="11" id="KW-1185">Reference proteome</keyword>
<evidence type="ECO:0000313" key="11">
    <source>
        <dbReference type="Proteomes" id="UP001630127"/>
    </source>
</evidence>
<evidence type="ECO:0000259" key="9">
    <source>
        <dbReference type="Pfam" id="PF14416"/>
    </source>
</evidence>
<proteinExistence type="inferred from homology"/>
<keyword evidence="3 7" id="KW-0812">Transmembrane</keyword>
<evidence type="ECO:0000256" key="4">
    <source>
        <dbReference type="ARBA" id="ARBA00022968"/>
    </source>
</evidence>
<dbReference type="AlphaFoldDB" id="A0ABD3AKM3"/>
<dbReference type="Pfam" id="PF14416">
    <property type="entry name" value="PMR5N"/>
    <property type="match status" value="1"/>
</dbReference>
<evidence type="ECO:0000313" key="10">
    <source>
        <dbReference type="EMBL" id="KAL3531648.1"/>
    </source>
</evidence>
<accession>A0ABD3AKM3</accession>
<dbReference type="PANTHER" id="PTHR32285:SF202">
    <property type="entry name" value="PROTEIN TRICHOME BIREFRINGENCE-LIKE 35"/>
    <property type="match status" value="1"/>
</dbReference>
<evidence type="ECO:0000259" key="8">
    <source>
        <dbReference type="Pfam" id="PF13839"/>
    </source>
</evidence>
<dbReference type="EMBL" id="JBJUIK010000003">
    <property type="protein sequence ID" value="KAL3531648.1"/>
    <property type="molecule type" value="Genomic_DNA"/>
</dbReference>
<keyword evidence="6 7" id="KW-0472">Membrane</keyword>